<dbReference type="InterPro" id="IPR011333">
    <property type="entry name" value="SKP1/BTB/POZ_sf"/>
</dbReference>
<accession>A0AAD4LNB8</accession>
<dbReference type="Proteomes" id="UP001201163">
    <property type="component" value="Unassembled WGS sequence"/>
</dbReference>
<dbReference type="SUPFAM" id="SSF54695">
    <property type="entry name" value="POZ domain"/>
    <property type="match status" value="1"/>
</dbReference>
<proteinExistence type="predicted"/>
<dbReference type="EMBL" id="JAKELL010000008">
    <property type="protein sequence ID" value="KAH8996890.1"/>
    <property type="molecule type" value="Genomic_DNA"/>
</dbReference>
<dbReference type="InterPro" id="IPR000210">
    <property type="entry name" value="BTB/POZ_dom"/>
</dbReference>
<dbReference type="PROSITE" id="PS50097">
    <property type="entry name" value="BTB"/>
    <property type="match status" value="1"/>
</dbReference>
<dbReference type="SMART" id="SM00225">
    <property type="entry name" value="BTB"/>
    <property type="match status" value="1"/>
</dbReference>
<sequence length="209" mass="23915">MSPVASEARAFPSAEFGAEFSEGRKILRGGGGHATRDDSFIRHDAYFFNDGNVTFLIDGTLYCVHRFFFSRDSVYFSTRFARLGVCDHEALPTIISIRDVERNDFEALLSILYPANFEAHELTYKQWKSILHLSTRWGFASLRKLALNSIRPPTSHDRFVLARTYSVDHWVLPALIALCERTLPLSLDEARQMSLEDVVLVARVREEIR</sequence>
<keyword evidence="3" id="KW-1185">Reference proteome</keyword>
<comment type="caution">
    <text evidence="2">The sequence shown here is derived from an EMBL/GenBank/DDBJ whole genome shotgun (WGS) entry which is preliminary data.</text>
</comment>
<dbReference type="Gene3D" id="3.30.710.10">
    <property type="entry name" value="Potassium Channel Kv1.1, Chain A"/>
    <property type="match status" value="1"/>
</dbReference>
<reference evidence="2" key="1">
    <citation type="submission" date="2022-01" db="EMBL/GenBank/DDBJ databases">
        <title>Comparative genomics reveals a dynamic genome evolution in the ectomycorrhizal milk-cap (Lactarius) mushrooms.</title>
        <authorList>
            <consortium name="DOE Joint Genome Institute"/>
            <person name="Lebreton A."/>
            <person name="Tang N."/>
            <person name="Kuo A."/>
            <person name="LaButti K."/>
            <person name="Drula E."/>
            <person name="Barry K."/>
            <person name="Clum A."/>
            <person name="Lipzen A."/>
            <person name="Mousain D."/>
            <person name="Ng V."/>
            <person name="Wang R."/>
            <person name="Wang X."/>
            <person name="Dai Y."/>
            <person name="Henrissat B."/>
            <person name="Grigoriev I.V."/>
            <person name="Guerin-Laguette A."/>
            <person name="Yu F."/>
            <person name="Martin F.M."/>
        </authorList>
    </citation>
    <scope>NUCLEOTIDE SEQUENCE</scope>
    <source>
        <strain evidence="2">QP</strain>
    </source>
</reference>
<gene>
    <name evidence="2" type="ORF">EDB92DRAFT_2083973</name>
</gene>
<evidence type="ECO:0000313" key="3">
    <source>
        <dbReference type="Proteomes" id="UP001201163"/>
    </source>
</evidence>
<dbReference type="AlphaFoldDB" id="A0AAD4LNB8"/>
<name>A0AAD4LNB8_9AGAM</name>
<organism evidence="2 3">
    <name type="scientific">Lactarius akahatsu</name>
    <dbReference type="NCBI Taxonomy" id="416441"/>
    <lineage>
        <taxon>Eukaryota</taxon>
        <taxon>Fungi</taxon>
        <taxon>Dikarya</taxon>
        <taxon>Basidiomycota</taxon>
        <taxon>Agaricomycotina</taxon>
        <taxon>Agaricomycetes</taxon>
        <taxon>Russulales</taxon>
        <taxon>Russulaceae</taxon>
        <taxon>Lactarius</taxon>
    </lineage>
</organism>
<dbReference type="Pfam" id="PF00651">
    <property type="entry name" value="BTB"/>
    <property type="match status" value="1"/>
</dbReference>
<dbReference type="CDD" id="cd18186">
    <property type="entry name" value="BTB_POZ_ZBTB_KLHL-like"/>
    <property type="match status" value="1"/>
</dbReference>
<feature type="non-terminal residue" evidence="2">
    <location>
        <position position="1"/>
    </location>
</feature>
<evidence type="ECO:0000313" key="2">
    <source>
        <dbReference type="EMBL" id="KAH8996890.1"/>
    </source>
</evidence>
<evidence type="ECO:0000259" key="1">
    <source>
        <dbReference type="PROSITE" id="PS50097"/>
    </source>
</evidence>
<protein>
    <recommendedName>
        <fullName evidence="1">BTB domain-containing protein</fullName>
    </recommendedName>
</protein>
<feature type="domain" description="BTB" evidence="1">
    <location>
        <begin position="51"/>
        <end position="121"/>
    </location>
</feature>